<keyword evidence="2 6" id="KW-0349">Heme</keyword>
<dbReference type="InterPro" id="IPR009056">
    <property type="entry name" value="Cyt_c-like_dom"/>
</dbReference>
<evidence type="ECO:0000256" key="7">
    <source>
        <dbReference type="SAM" id="SignalP"/>
    </source>
</evidence>
<evidence type="ECO:0000259" key="8">
    <source>
        <dbReference type="PROSITE" id="PS51007"/>
    </source>
</evidence>
<dbReference type="RefSeq" id="WP_213500604.1">
    <property type="nucleotide sequence ID" value="NZ_CP054856.1"/>
</dbReference>
<organism evidence="9 10">
    <name type="scientific">Novosphingobium decolorationis</name>
    <dbReference type="NCBI Taxonomy" id="2698673"/>
    <lineage>
        <taxon>Bacteria</taxon>
        <taxon>Pseudomonadati</taxon>
        <taxon>Pseudomonadota</taxon>
        <taxon>Alphaproteobacteria</taxon>
        <taxon>Sphingomonadales</taxon>
        <taxon>Sphingomonadaceae</taxon>
        <taxon>Novosphingobium</taxon>
    </lineage>
</organism>
<evidence type="ECO:0000256" key="5">
    <source>
        <dbReference type="ARBA" id="ARBA00023004"/>
    </source>
</evidence>
<feature type="domain" description="Cytochrome c" evidence="8">
    <location>
        <begin position="22"/>
        <end position="122"/>
    </location>
</feature>
<keyword evidence="1" id="KW-0813">Transport</keyword>
<sequence length="122" mass="12913">MRTFCMIAAGLLAGLSLPAEAQDAAAGRKVFTGSCAVCHGTKPGEKKMGPSLFGVVGRKAGSAEGFRFSPALTKDGRKWNPKSLDAFLANPRKEIPGTRMAYAGLRNAEQRKALLAYLATLK</sequence>
<feature type="chain" id="PRO_5046248338" evidence="7">
    <location>
        <begin position="22"/>
        <end position="122"/>
    </location>
</feature>
<dbReference type="InterPro" id="IPR002327">
    <property type="entry name" value="Cyt_c_1A/1B"/>
</dbReference>
<name>A0ABX8E781_9SPHN</name>
<evidence type="ECO:0000256" key="3">
    <source>
        <dbReference type="ARBA" id="ARBA00022723"/>
    </source>
</evidence>
<protein>
    <submittedName>
        <fullName evidence="9">C-type cytochrome</fullName>
    </submittedName>
</protein>
<keyword evidence="7" id="KW-0732">Signal</keyword>
<dbReference type="Proteomes" id="UP000677126">
    <property type="component" value="Chromosome"/>
</dbReference>
<gene>
    <name evidence="9" type="ORF">HT578_15440</name>
</gene>
<evidence type="ECO:0000313" key="9">
    <source>
        <dbReference type="EMBL" id="QVM84894.1"/>
    </source>
</evidence>
<dbReference type="PROSITE" id="PS51007">
    <property type="entry name" value="CYTC"/>
    <property type="match status" value="1"/>
</dbReference>
<reference evidence="9 10" key="1">
    <citation type="journal article" date="2021" name="Int. J. Syst. Evol. Microbiol.">
        <title>Novosphingobium decolorationis sp. nov., an aniline blue-decolourizing bacterium isolated from East Pacific sediment.</title>
        <authorList>
            <person name="Chen X."/>
            <person name="Dong B."/>
            <person name="Chen T."/>
            <person name="Ren N."/>
            <person name="Wang J."/>
            <person name="Xu Y."/>
            <person name="Yang J."/>
            <person name="Zhu S."/>
            <person name="Chen J."/>
        </authorList>
    </citation>
    <scope>NUCLEOTIDE SEQUENCE [LARGE SCALE GENOMIC DNA]</scope>
    <source>
        <strain evidence="9 10">502str22</strain>
    </source>
</reference>
<evidence type="ECO:0000256" key="6">
    <source>
        <dbReference type="PROSITE-ProRule" id="PRU00433"/>
    </source>
</evidence>
<keyword evidence="5 6" id="KW-0408">Iron</keyword>
<evidence type="ECO:0000256" key="1">
    <source>
        <dbReference type="ARBA" id="ARBA00022448"/>
    </source>
</evidence>
<dbReference type="PRINTS" id="PR00604">
    <property type="entry name" value="CYTCHRMECIAB"/>
</dbReference>
<dbReference type="Gene3D" id="1.10.760.10">
    <property type="entry name" value="Cytochrome c-like domain"/>
    <property type="match status" value="1"/>
</dbReference>
<keyword evidence="4" id="KW-0249">Electron transport</keyword>
<evidence type="ECO:0000256" key="2">
    <source>
        <dbReference type="ARBA" id="ARBA00022617"/>
    </source>
</evidence>
<dbReference type="SUPFAM" id="SSF46626">
    <property type="entry name" value="Cytochrome c"/>
    <property type="match status" value="1"/>
</dbReference>
<accession>A0ABX8E781</accession>
<keyword evidence="3 6" id="KW-0479">Metal-binding</keyword>
<evidence type="ECO:0000256" key="4">
    <source>
        <dbReference type="ARBA" id="ARBA00022982"/>
    </source>
</evidence>
<dbReference type="InterPro" id="IPR036909">
    <property type="entry name" value="Cyt_c-like_dom_sf"/>
</dbReference>
<proteinExistence type="predicted"/>
<dbReference type="Pfam" id="PF00034">
    <property type="entry name" value="Cytochrom_C"/>
    <property type="match status" value="1"/>
</dbReference>
<evidence type="ECO:0000313" key="10">
    <source>
        <dbReference type="Proteomes" id="UP000677126"/>
    </source>
</evidence>
<keyword evidence="10" id="KW-1185">Reference proteome</keyword>
<dbReference type="PANTHER" id="PTHR11961">
    <property type="entry name" value="CYTOCHROME C"/>
    <property type="match status" value="1"/>
</dbReference>
<dbReference type="EMBL" id="CP054856">
    <property type="protein sequence ID" value="QVM84894.1"/>
    <property type="molecule type" value="Genomic_DNA"/>
</dbReference>
<feature type="signal peptide" evidence="7">
    <location>
        <begin position="1"/>
        <end position="21"/>
    </location>
</feature>